<gene>
    <name evidence="1" type="ORF">M099_2594</name>
</gene>
<keyword evidence="1" id="KW-0808">Transferase</keyword>
<name>A0A069SFX1_PHOVU</name>
<dbReference type="PATRIC" id="fig|1339352.3.peg.2492"/>
<dbReference type="Gene3D" id="3.40.50.2000">
    <property type="entry name" value="Glycogen Phosphorylase B"/>
    <property type="match status" value="1"/>
</dbReference>
<dbReference type="PANTHER" id="PTHR12526">
    <property type="entry name" value="GLYCOSYLTRANSFERASE"/>
    <property type="match status" value="1"/>
</dbReference>
<reference evidence="1 2" key="1">
    <citation type="submission" date="2014-04" db="EMBL/GenBank/DDBJ databases">
        <authorList>
            <person name="Sears C."/>
            <person name="Carroll K."/>
            <person name="Sack B.R."/>
            <person name="Qadri F."/>
            <person name="Myers L.L."/>
            <person name="Chung G.-T."/>
            <person name="Escheverria P."/>
            <person name="Fraser C.M."/>
            <person name="Sadzewicz L."/>
            <person name="Shefchek K.A."/>
            <person name="Tallon L."/>
            <person name="Das S.P."/>
            <person name="Daugherty S."/>
            <person name="Mongodin E.F."/>
        </authorList>
    </citation>
    <scope>NUCLEOTIDE SEQUENCE [LARGE SCALE GENOMIC DNA]</scope>
    <source>
        <strain evidence="1 2">3975 RP4</strain>
    </source>
</reference>
<dbReference type="GO" id="GO:0016740">
    <property type="term" value="F:transferase activity"/>
    <property type="evidence" value="ECO:0007669"/>
    <property type="project" value="UniProtKB-KW"/>
</dbReference>
<dbReference type="RefSeq" id="WP_005844221.1">
    <property type="nucleotide sequence ID" value="NZ_JNHM01000031.1"/>
</dbReference>
<dbReference type="Pfam" id="PF13692">
    <property type="entry name" value="Glyco_trans_1_4"/>
    <property type="match status" value="1"/>
</dbReference>
<evidence type="ECO:0000313" key="2">
    <source>
        <dbReference type="Proteomes" id="UP000027661"/>
    </source>
</evidence>
<evidence type="ECO:0000313" key="1">
    <source>
        <dbReference type="EMBL" id="KDS53284.1"/>
    </source>
</evidence>
<organism evidence="1 2">
    <name type="scientific">Phocaeicola vulgatus str. 3975 RP4</name>
    <dbReference type="NCBI Taxonomy" id="1339352"/>
    <lineage>
        <taxon>Bacteria</taxon>
        <taxon>Pseudomonadati</taxon>
        <taxon>Bacteroidota</taxon>
        <taxon>Bacteroidia</taxon>
        <taxon>Bacteroidales</taxon>
        <taxon>Bacteroidaceae</taxon>
        <taxon>Phocaeicola</taxon>
    </lineage>
</organism>
<protein>
    <submittedName>
        <fullName evidence="1">Glycosyl transferases group 1 family protein</fullName>
    </submittedName>
</protein>
<dbReference type="EMBL" id="JNHM01000031">
    <property type="protein sequence ID" value="KDS53284.1"/>
    <property type="molecule type" value="Genomic_DNA"/>
</dbReference>
<dbReference type="SUPFAM" id="SSF53756">
    <property type="entry name" value="UDP-Glycosyltransferase/glycogen phosphorylase"/>
    <property type="match status" value="1"/>
</dbReference>
<dbReference type="PANTHER" id="PTHR12526:SF630">
    <property type="entry name" value="GLYCOSYLTRANSFERASE"/>
    <property type="match status" value="1"/>
</dbReference>
<sequence length="438" mass="50499">MRKKILFIIPYIPYPLDSGGNQAFFNMVEYLRHKMAVSVLLYPETGRRMQDVESLKKIWDNVDFFIYTPKTKTVRLPKIKHPFYYKWLQKIHASVTRKMNRQQIWTDETGEVVDLVRGKSTLFSSCFQPLDQGYVEYVSQVAHSGFDIIQVEFYELLSLGFLLPENVQTIFVHHELRYIRNEKEITLFREQTAGDRMLFHIAKDFERSALLKYKDVIVLTEVDRKIMEDFIGRKDHIYTSPAVVQVGDRLEQPFVPVQSGRLTFVGSEDHFPNLDAVAWFCHEVIPHLRKRHFSFTLQVIGKWRGECINRLQSEYPELKLAGYVEDLGSFLKGSVAVVPIRIGSGMRMKILDAVLSKVPFVTTAKGVEGIDFKDGEDCLIVDDPAGFAEAVIALSSNPQLQRQLVTHAEDSLRQVYNPGQMQERRLAVYEQILGDKVG</sequence>
<comment type="caution">
    <text evidence="1">The sequence shown here is derived from an EMBL/GenBank/DDBJ whole genome shotgun (WGS) entry which is preliminary data.</text>
</comment>
<proteinExistence type="predicted"/>
<dbReference type="Proteomes" id="UP000027661">
    <property type="component" value="Unassembled WGS sequence"/>
</dbReference>
<accession>A0A069SFX1</accession>
<dbReference type="AlphaFoldDB" id="A0A069SFX1"/>